<dbReference type="PANTHER" id="PTHR28097:SF1">
    <property type="entry name" value="PHEROMONE A FACTOR RECEPTOR"/>
    <property type="match status" value="1"/>
</dbReference>
<feature type="transmembrane region" description="Helical" evidence="11">
    <location>
        <begin position="287"/>
        <end position="307"/>
    </location>
</feature>
<keyword evidence="7 11" id="KW-0472">Membrane</keyword>
<feature type="transmembrane region" description="Helical" evidence="11">
    <location>
        <begin position="116"/>
        <end position="133"/>
    </location>
</feature>
<keyword evidence="9" id="KW-0807">Transducer</keyword>
<gene>
    <name evidence="12" type="ORF">MCHLO_00185</name>
</gene>
<keyword evidence="13" id="KW-1185">Reference proteome</keyword>
<feature type="region of interest" description="Disordered" evidence="10">
    <location>
        <begin position="331"/>
        <end position="383"/>
    </location>
</feature>
<organism evidence="12 13">
    <name type="scientific">Mycena chlorophos</name>
    <name type="common">Agaric fungus</name>
    <name type="synonym">Agaricus chlorophos</name>
    <dbReference type="NCBI Taxonomy" id="658473"/>
    <lineage>
        <taxon>Eukaryota</taxon>
        <taxon>Fungi</taxon>
        <taxon>Dikarya</taxon>
        <taxon>Basidiomycota</taxon>
        <taxon>Agaricomycotina</taxon>
        <taxon>Agaricomycetes</taxon>
        <taxon>Agaricomycetidae</taxon>
        <taxon>Agaricales</taxon>
        <taxon>Marasmiineae</taxon>
        <taxon>Mycenaceae</taxon>
        <taxon>Mycena</taxon>
    </lineage>
</organism>
<dbReference type="PRINTS" id="PR00899">
    <property type="entry name" value="GPCRSTE3"/>
</dbReference>
<keyword evidence="6" id="KW-0297">G-protein coupled receptor</keyword>
<sequence>MAGTLALLPFAALFLLLLTVPHHWRMRPHSFATLSIIAWLGMHNIIQGVDAVIWANDAASKGLAANVWCDIVTKIMLGAEVGLPGCCLCLARTLYRIVSARNENGERRKCDWAIDIFLCWGMPLIVMGLHIIVQGHRFDILQPFGCQATIYSCWQSLVLINLTVFLSGLLSPVYSACTLYALHRHHRAVRLRIQYNSSIRAERASGGRRQARPAMSFATFVRLLIVTLLVGTLTSAFVAYAAYIGLDPDQSGGLLVWDNWADVHYGFGAIYSFDVTQYHGQELAELWLFWLLWPFGSIAFFLFFGIGKDVWSEWRERWQLLAARFERPAGRGQRGTKARGESIVSDFSVDIMGDPEKGEIDEEKVASEDGGEDRPAPQSTPPP</sequence>
<evidence type="ECO:0000313" key="13">
    <source>
        <dbReference type="Proteomes" id="UP000815677"/>
    </source>
</evidence>
<evidence type="ECO:0000256" key="5">
    <source>
        <dbReference type="ARBA" id="ARBA00022989"/>
    </source>
</evidence>
<keyword evidence="8 12" id="KW-0675">Receptor</keyword>
<dbReference type="Proteomes" id="UP000815677">
    <property type="component" value="Unassembled WGS sequence"/>
</dbReference>
<accession>A0ABQ0KW74</accession>
<dbReference type="Pfam" id="PF02076">
    <property type="entry name" value="STE3"/>
    <property type="match status" value="1"/>
</dbReference>
<evidence type="ECO:0000256" key="4">
    <source>
        <dbReference type="ARBA" id="ARBA00022692"/>
    </source>
</evidence>
<keyword evidence="3" id="KW-0589">Pheromone response</keyword>
<feature type="compositionally biased region" description="Basic and acidic residues" evidence="10">
    <location>
        <begin position="354"/>
        <end position="375"/>
    </location>
</feature>
<evidence type="ECO:0000256" key="11">
    <source>
        <dbReference type="SAM" id="Phobius"/>
    </source>
</evidence>
<keyword evidence="4 11" id="KW-0812">Transmembrane</keyword>
<feature type="non-terminal residue" evidence="12">
    <location>
        <position position="383"/>
    </location>
</feature>
<evidence type="ECO:0000256" key="10">
    <source>
        <dbReference type="SAM" id="MobiDB-lite"/>
    </source>
</evidence>
<dbReference type="PANTHER" id="PTHR28097">
    <property type="entry name" value="PHEROMONE A FACTOR RECEPTOR"/>
    <property type="match status" value="1"/>
</dbReference>
<keyword evidence="5 11" id="KW-1133">Transmembrane helix</keyword>
<evidence type="ECO:0000256" key="8">
    <source>
        <dbReference type="ARBA" id="ARBA00023170"/>
    </source>
</evidence>
<feature type="transmembrane region" description="Helical" evidence="11">
    <location>
        <begin position="6"/>
        <end position="24"/>
    </location>
</feature>
<feature type="transmembrane region" description="Helical" evidence="11">
    <location>
        <begin position="158"/>
        <end position="182"/>
    </location>
</feature>
<evidence type="ECO:0000256" key="3">
    <source>
        <dbReference type="ARBA" id="ARBA00022507"/>
    </source>
</evidence>
<dbReference type="EMBL" id="DF837992">
    <property type="protein sequence ID" value="GAT42472.1"/>
    <property type="molecule type" value="Genomic_DNA"/>
</dbReference>
<proteinExistence type="inferred from homology"/>
<evidence type="ECO:0000256" key="7">
    <source>
        <dbReference type="ARBA" id="ARBA00023136"/>
    </source>
</evidence>
<evidence type="ECO:0000256" key="1">
    <source>
        <dbReference type="ARBA" id="ARBA00004141"/>
    </source>
</evidence>
<feature type="transmembrane region" description="Helical" evidence="11">
    <location>
        <begin position="217"/>
        <end position="243"/>
    </location>
</feature>
<comment type="similarity">
    <text evidence="2">Belongs to the G-protein coupled receptor 4 family.</text>
</comment>
<feature type="transmembrane region" description="Helical" evidence="11">
    <location>
        <begin position="36"/>
        <end position="55"/>
    </location>
</feature>
<evidence type="ECO:0000256" key="9">
    <source>
        <dbReference type="ARBA" id="ARBA00023224"/>
    </source>
</evidence>
<reference evidence="12" key="1">
    <citation type="submission" date="2014-09" db="EMBL/GenBank/DDBJ databases">
        <title>Genome sequence of the luminous mushroom Mycena chlorophos for searching fungal bioluminescence genes.</title>
        <authorList>
            <person name="Tanaka Y."/>
            <person name="Kasuga D."/>
            <person name="Oba Y."/>
            <person name="Hase S."/>
            <person name="Sato K."/>
            <person name="Oba Y."/>
            <person name="Sakakibara Y."/>
        </authorList>
    </citation>
    <scope>NUCLEOTIDE SEQUENCE</scope>
</reference>
<evidence type="ECO:0000256" key="2">
    <source>
        <dbReference type="ARBA" id="ARBA00011085"/>
    </source>
</evidence>
<feature type="transmembrane region" description="Helical" evidence="11">
    <location>
        <begin position="75"/>
        <end position="95"/>
    </location>
</feature>
<dbReference type="InterPro" id="IPR001499">
    <property type="entry name" value="GPCR_STE3"/>
</dbReference>
<evidence type="ECO:0000256" key="6">
    <source>
        <dbReference type="ARBA" id="ARBA00023040"/>
    </source>
</evidence>
<comment type="subcellular location">
    <subcellularLocation>
        <location evidence="1">Membrane</location>
        <topology evidence="1">Multi-pass membrane protein</topology>
    </subcellularLocation>
</comment>
<dbReference type="CDD" id="cd14966">
    <property type="entry name" value="7tmD_STE3"/>
    <property type="match status" value="1"/>
</dbReference>
<evidence type="ECO:0000313" key="12">
    <source>
        <dbReference type="EMBL" id="GAT42472.1"/>
    </source>
</evidence>
<protein>
    <submittedName>
        <fullName evidence="12">Fungal pheromone STE3G-protein-coupled receptor</fullName>
    </submittedName>
</protein>
<name>A0ABQ0KW74_MYCCL</name>